<evidence type="ECO:0008006" key="9">
    <source>
        <dbReference type="Google" id="ProtNLM"/>
    </source>
</evidence>
<evidence type="ECO:0000256" key="4">
    <source>
        <dbReference type="SAM" id="MobiDB-lite"/>
    </source>
</evidence>
<dbReference type="AlphaFoldDB" id="A0AAN9EV72"/>
<dbReference type="GO" id="GO:0006952">
    <property type="term" value="P:defense response"/>
    <property type="evidence" value="ECO:0007669"/>
    <property type="project" value="UniProtKB-KW"/>
</dbReference>
<proteinExistence type="predicted"/>
<feature type="region of interest" description="Disordered" evidence="4">
    <location>
        <begin position="528"/>
        <end position="555"/>
    </location>
</feature>
<evidence type="ECO:0000256" key="3">
    <source>
        <dbReference type="ARBA" id="ARBA00022821"/>
    </source>
</evidence>
<reference evidence="7 8" key="1">
    <citation type="submission" date="2024-01" db="EMBL/GenBank/DDBJ databases">
        <title>The genomes of 5 underutilized Papilionoideae crops provide insights into root nodulation and disease resistance.</title>
        <authorList>
            <person name="Yuan L."/>
        </authorList>
    </citation>
    <scope>NUCLEOTIDE SEQUENCE [LARGE SCALE GENOMIC DNA]</scope>
    <source>
        <strain evidence="7">LY-2023</strain>
        <tissue evidence="7">Leaf</tissue>
    </source>
</reference>
<organism evidence="7 8">
    <name type="scientific">Clitoria ternatea</name>
    <name type="common">Butterfly pea</name>
    <dbReference type="NCBI Taxonomy" id="43366"/>
    <lineage>
        <taxon>Eukaryota</taxon>
        <taxon>Viridiplantae</taxon>
        <taxon>Streptophyta</taxon>
        <taxon>Embryophyta</taxon>
        <taxon>Tracheophyta</taxon>
        <taxon>Spermatophyta</taxon>
        <taxon>Magnoliopsida</taxon>
        <taxon>eudicotyledons</taxon>
        <taxon>Gunneridae</taxon>
        <taxon>Pentapetalae</taxon>
        <taxon>rosids</taxon>
        <taxon>fabids</taxon>
        <taxon>Fabales</taxon>
        <taxon>Fabaceae</taxon>
        <taxon>Papilionoideae</taxon>
        <taxon>50 kb inversion clade</taxon>
        <taxon>NPAAA clade</taxon>
        <taxon>indigoferoid/millettioid clade</taxon>
        <taxon>Phaseoleae</taxon>
        <taxon>Clitoria</taxon>
    </lineage>
</organism>
<dbReference type="PANTHER" id="PTHR47186">
    <property type="entry name" value="LEUCINE-RICH REPEAT-CONTAINING PROTEIN 57"/>
    <property type="match status" value="1"/>
</dbReference>
<evidence type="ECO:0000259" key="5">
    <source>
        <dbReference type="Pfam" id="PF18052"/>
    </source>
</evidence>
<keyword evidence="8" id="KW-1185">Reference proteome</keyword>
<dbReference type="InterPro" id="IPR041118">
    <property type="entry name" value="Rx_N"/>
</dbReference>
<evidence type="ECO:0000256" key="2">
    <source>
        <dbReference type="ARBA" id="ARBA00022741"/>
    </source>
</evidence>
<keyword evidence="1" id="KW-0677">Repeat</keyword>
<name>A0AAN9EV72_CLITE</name>
<comment type="caution">
    <text evidence="7">The sequence shown here is derived from an EMBL/GenBank/DDBJ whole genome shotgun (WGS) entry which is preliminary data.</text>
</comment>
<dbReference type="GO" id="GO:0000166">
    <property type="term" value="F:nucleotide binding"/>
    <property type="evidence" value="ECO:0007669"/>
    <property type="project" value="UniProtKB-KW"/>
</dbReference>
<dbReference type="SUPFAM" id="SSF52058">
    <property type="entry name" value="L domain-like"/>
    <property type="match status" value="2"/>
</dbReference>
<sequence length="947" mass="106758">MGRALLSAFLHDVSDTLLLLISATKAFIMKPSTYQRKLMASLQILDALVDDAEEKKFTEGGAVKNWLNELQHVVYLLEDILWQWQWQITKTKNTKSLQFFRVLSKSNMHKPDPVLKAQIHDITEKLEALVKKKDFLGLIARVTWRETLQGMPSCSVVLDNYFYGNYPKDYFYGRDEEEKSMLESLLSTSEGEHVKVINIAGKAGAESFFDEHRKLLRTILPVYLPLERAPSQFSPLVLEKVIMQLNPQVFRVLSLTHYDITNLPASIERLSHLYYLDLSYTKLQTLPDSICDLVNLQTLLLTNCNSLTTFPPRICKLINLRCLDVRDSGVEEMPLEIHKLTSLRTLTDFIVSENGQRFGDLEGLTNLKTLTISKLQNVAYAKDASSAKLKEKKSLEDLMLQWGNGDDSNTNEMEKLEIVGCYHLVAPLPKVSNTCEVSVHDSNEILMRNVVKTHSQASLRRVTISEEVQEITPQSYSGFPSTKYTIGSSLSEVGEIADEARMETEYTRNKLPPDIASLDTRRISKLKEPSSGMVPHQVESDIPSIKQKTDPQSSMGQIADIPITTQALIAPLTATSDTTTHVKVETFSTQNLDNQRPSFEMLKVTTLSQLKLLPPNLHSLKIEGCESLEVLPHDLLNGLPTLQELYLISCSSLRSFTYPSSLKTLYARNCARLEFLPSSESRQKLSFLHHLFIGNSCDSLTTLTLDLFPELKILCMWDCPNLESFRFTGELKGHHTSLESLEIRDCPNLKSFPDEGLNAPNLASIIISNCTNLIKLPNDMNSLTSLNSLFLHKNPLIESFPFGGLPSSLAFLSISHCDKLAPQKEWGLEHVNSLTHFELEGGCIGMDSFPEEKLLPSNVNSLRISTLQSLKKLDHKGFQHLNTLQTLEIDCCHILHSLPDEGLPCSLNYVCVKECPMLSLRLKPKFGKDWYKVGHIPHIQIDDQIIS</sequence>
<accession>A0AAN9EV72</accession>
<protein>
    <recommendedName>
        <fullName evidence="9">Rx N-terminal domain-containing protein</fullName>
    </recommendedName>
</protein>
<dbReference type="InterPro" id="IPR055414">
    <property type="entry name" value="LRR_R13L4/SHOC2-like"/>
</dbReference>
<feature type="domain" description="Disease resistance N-terminal" evidence="5">
    <location>
        <begin position="36"/>
        <end position="101"/>
    </location>
</feature>
<dbReference type="PANTHER" id="PTHR47186:SF3">
    <property type="entry name" value="OS09G0267800 PROTEIN"/>
    <property type="match status" value="1"/>
</dbReference>
<dbReference type="Proteomes" id="UP001359559">
    <property type="component" value="Unassembled WGS sequence"/>
</dbReference>
<keyword evidence="3" id="KW-0611">Plant defense</keyword>
<keyword evidence="2" id="KW-0547">Nucleotide-binding</keyword>
<dbReference type="InterPro" id="IPR032675">
    <property type="entry name" value="LRR_dom_sf"/>
</dbReference>
<gene>
    <name evidence="7" type="ORF">RJT34_31530</name>
</gene>
<evidence type="ECO:0000256" key="1">
    <source>
        <dbReference type="ARBA" id="ARBA00022737"/>
    </source>
</evidence>
<feature type="domain" description="Disease resistance R13L4/SHOC-2-like LRR" evidence="6">
    <location>
        <begin position="248"/>
        <end position="405"/>
    </location>
</feature>
<evidence type="ECO:0000259" key="6">
    <source>
        <dbReference type="Pfam" id="PF23598"/>
    </source>
</evidence>
<dbReference type="Gene3D" id="3.80.10.10">
    <property type="entry name" value="Ribonuclease Inhibitor"/>
    <property type="match status" value="3"/>
</dbReference>
<evidence type="ECO:0000313" key="8">
    <source>
        <dbReference type="Proteomes" id="UP001359559"/>
    </source>
</evidence>
<dbReference type="EMBL" id="JAYKXN010000008">
    <property type="protein sequence ID" value="KAK7263931.1"/>
    <property type="molecule type" value="Genomic_DNA"/>
</dbReference>
<dbReference type="Pfam" id="PF23598">
    <property type="entry name" value="LRR_14"/>
    <property type="match status" value="1"/>
</dbReference>
<dbReference type="Pfam" id="PF18052">
    <property type="entry name" value="Rx_N"/>
    <property type="match status" value="1"/>
</dbReference>
<dbReference type="Gene3D" id="1.20.5.4130">
    <property type="match status" value="1"/>
</dbReference>
<evidence type="ECO:0000313" key="7">
    <source>
        <dbReference type="EMBL" id="KAK7263931.1"/>
    </source>
</evidence>